<evidence type="ECO:0000313" key="2">
    <source>
        <dbReference type="Proteomes" id="UP000679725"/>
    </source>
</evidence>
<accession>A0ABN7R153</accession>
<name>A0ABN7R153_9BACT</name>
<reference evidence="1 2" key="1">
    <citation type="submission" date="2021-04" db="EMBL/GenBank/DDBJ databases">
        <authorList>
            <person name="Rodrigo-Torres L."/>
            <person name="Arahal R. D."/>
            <person name="Lucena T."/>
        </authorList>
    </citation>
    <scope>NUCLEOTIDE SEQUENCE [LARGE SCALE GENOMIC DNA]</scope>
    <source>
        <strain evidence="1 2">CECT 9623</strain>
    </source>
</reference>
<gene>
    <name evidence="1" type="ORF">DYBT9623_00618</name>
</gene>
<proteinExistence type="predicted"/>
<organism evidence="1 2">
    <name type="scientific">Dyadobacter linearis</name>
    <dbReference type="NCBI Taxonomy" id="2823330"/>
    <lineage>
        <taxon>Bacteria</taxon>
        <taxon>Pseudomonadati</taxon>
        <taxon>Bacteroidota</taxon>
        <taxon>Cytophagia</taxon>
        <taxon>Cytophagales</taxon>
        <taxon>Spirosomataceae</taxon>
        <taxon>Dyadobacter</taxon>
    </lineage>
</organism>
<evidence type="ECO:0000313" key="1">
    <source>
        <dbReference type="EMBL" id="CAG5067891.1"/>
    </source>
</evidence>
<sequence length="72" mass="7950">MTARGADIYAWRCKLFSNAACGLFAGQVPNPFRSEAGVSINGKRVSFLFEKLNKELTQSPTNRADSFQASNY</sequence>
<dbReference type="Proteomes" id="UP000679725">
    <property type="component" value="Unassembled WGS sequence"/>
</dbReference>
<protein>
    <submittedName>
        <fullName evidence="1">Uncharacterized protein</fullName>
    </submittedName>
</protein>
<dbReference type="EMBL" id="CAJRAU010000001">
    <property type="protein sequence ID" value="CAG5067891.1"/>
    <property type="molecule type" value="Genomic_DNA"/>
</dbReference>
<keyword evidence="2" id="KW-1185">Reference proteome</keyword>
<comment type="caution">
    <text evidence="1">The sequence shown here is derived from an EMBL/GenBank/DDBJ whole genome shotgun (WGS) entry which is preliminary data.</text>
</comment>